<organism evidence="3 4">
    <name type="scientific">Klebsormidium nitens</name>
    <name type="common">Green alga</name>
    <name type="synonym">Ulothrix nitens</name>
    <dbReference type="NCBI Taxonomy" id="105231"/>
    <lineage>
        <taxon>Eukaryota</taxon>
        <taxon>Viridiplantae</taxon>
        <taxon>Streptophyta</taxon>
        <taxon>Klebsormidiophyceae</taxon>
        <taxon>Klebsormidiales</taxon>
        <taxon>Klebsormidiaceae</taxon>
        <taxon>Klebsormidium</taxon>
    </lineage>
</organism>
<dbReference type="InterPro" id="IPR036291">
    <property type="entry name" value="NAD(P)-bd_dom_sf"/>
</dbReference>
<evidence type="ECO:0000313" key="4">
    <source>
        <dbReference type="Proteomes" id="UP000054558"/>
    </source>
</evidence>
<evidence type="ECO:0000259" key="2">
    <source>
        <dbReference type="Pfam" id="PF02894"/>
    </source>
</evidence>
<dbReference type="EMBL" id="DF236978">
    <property type="protein sequence ID" value="GAQ79372.1"/>
    <property type="molecule type" value="Genomic_DNA"/>
</dbReference>
<dbReference type="Gene3D" id="3.40.50.720">
    <property type="entry name" value="NAD(P)-binding Rossmann-like Domain"/>
    <property type="match status" value="1"/>
</dbReference>
<protein>
    <recommendedName>
        <fullName evidence="5">Oxidoreductase family protein</fullName>
    </recommendedName>
</protein>
<accession>A0A1Y1HNQ5</accession>
<dbReference type="SUPFAM" id="SSF55347">
    <property type="entry name" value="Glyceraldehyde-3-phosphate dehydrogenase-like, C-terminal domain"/>
    <property type="match status" value="1"/>
</dbReference>
<reference evidence="3 4" key="1">
    <citation type="journal article" date="2014" name="Nat. Commun.">
        <title>Klebsormidium flaccidum genome reveals primary factors for plant terrestrial adaptation.</title>
        <authorList>
            <person name="Hori K."/>
            <person name="Maruyama F."/>
            <person name="Fujisawa T."/>
            <person name="Togashi T."/>
            <person name="Yamamoto N."/>
            <person name="Seo M."/>
            <person name="Sato S."/>
            <person name="Yamada T."/>
            <person name="Mori H."/>
            <person name="Tajima N."/>
            <person name="Moriyama T."/>
            <person name="Ikeuchi M."/>
            <person name="Watanabe M."/>
            <person name="Wada H."/>
            <person name="Kobayashi K."/>
            <person name="Saito M."/>
            <person name="Masuda T."/>
            <person name="Sasaki-Sekimoto Y."/>
            <person name="Mashiguchi K."/>
            <person name="Awai K."/>
            <person name="Shimojima M."/>
            <person name="Masuda S."/>
            <person name="Iwai M."/>
            <person name="Nobusawa T."/>
            <person name="Narise T."/>
            <person name="Kondo S."/>
            <person name="Saito H."/>
            <person name="Sato R."/>
            <person name="Murakawa M."/>
            <person name="Ihara Y."/>
            <person name="Oshima-Yamada Y."/>
            <person name="Ohtaka K."/>
            <person name="Satoh M."/>
            <person name="Sonobe K."/>
            <person name="Ishii M."/>
            <person name="Ohtani R."/>
            <person name="Kanamori-Sato M."/>
            <person name="Honoki R."/>
            <person name="Miyazaki D."/>
            <person name="Mochizuki H."/>
            <person name="Umetsu J."/>
            <person name="Higashi K."/>
            <person name="Shibata D."/>
            <person name="Kamiya Y."/>
            <person name="Sato N."/>
            <person name="Nakamura Y."/>
            <person name="Tabata S."/>
            <person name="Ida S."/>
            <person name="Kurokawa K."/>
            <person name="Ohta H."/>
        </authorList>
    </citation>
    <scope>NUCLEOTIDE SEQUENCE [LARGE SCALE GENOMIC DNA]</scope>
    <source>
        <strain evidence="3 4">NIES-2285</strain>
    </source>
</reference>
<evidence type="ECO:0000259" key="1">
    <source>
        <dbReference type="Pfam" id="PF01408"/>
    </source>
</evidence>
<dbReference type="Pfam" id="PF02894">
    <property type="entry name" value="GFO_IDH_MocA_C"/>
    <property type="match status" value="1"/>
</dbReference>
<dbReference type="OMA" id="ICQVGFM"/>
<keyword evidence="4" id="KW-1185">Reference proteome</keyword>
<dbReference type="Pfam" id="PF01408">
    <property type="entry name" value="GFO_IDH_MocA"/>
    <property type="match status" value="1"/>
</dbReference>
<dbReference type="SUPFAM" id="SSF51735">
    <property type="entry name" value="NAD(P)-binding Rossmann-fold domains"/>
    <property type="match status" value="1"/>
</dbReference>
<evidence type="ECO:0000313" key="3">
    <source>
        <dbReference type="EMBL" id="GAQ79372.1"/>
    </source>
</evidence>
<dbReference type="PANTHER" id="PTHR43593:SF1">
    <property type="entry name" value="INOSITOL 2-DEHYDROGENASE"/>
    <property type="match status" value="1"/>
</dbReference>
<dbReference type="InterPro" id="IPR004104">
    <property type="entry name" value="Gfo/Idh/MocA-like_OxRdtase_C"/>
</dbReference>
<dbReference type="InterPro" id="IPR000683">
    <property type="entry name" value="Gfo/Idh/MocA-like_OxRdtase_N"/>
</dbReference>
<gene>
    <name evidence="3" type="ORF">KFL_000290220</name>
</gene>
<feature type="domain" description="Gfo/Idh/MocA-like oxidoreductase N-terminal" evidence="1">
    <location>
        <begin position="7"/>
        <end position="134"/>
    </location>
</feature>
<dbReference type="GO" id="GO:0000166">
    <property type="term" value="F:nucleotide binding"/>
    <property type="evidence" value="ECO:0007669"/>
    <property type="project" value="InterPro"/>
</dbReference>
<dbReference type="InterPro" id="IPR050424">
    <property type="entry name" value="Gfo-Idh-MocA_inositol_DH"/>
</dbReference>
<dbReference type="PANTHER" id="PTHR43593">
    <property type="match status" value="1"/>
</dbReference>
<dbReference type="STRING" id="105231.A0A1Y1HNQ5"/>
<proteinExistence type="predicted"/>
<dbReference type="OrthoDB" id="446809at2759"/>
<dbReference type="Gene3D" id="3.30.360.10">
    <property type="entry name" value="Dihydrodipicolinate Reductase, domain 2"/>
    <property type="match status" value="1"/>
</dbReference>
<dbReference type="Proteomes" id="UP000054558">
    <property type="component" value="Unassembled WGS sequence"/>
</dbReference>
<evidence type="ECO:0008006" key="5">
    <source>
        <dbReference type="Google" id="ProtNLM"/>
    </source>
</evidence>
<sequence length="371" mass="40575">MEQADSVRYGVVGTGMMGVEHLRNLAAIPAATVAAIADPHGPSQDQARAEVQKGWPSQTELEVFPDHKSLLASSLCDALLISSPNFTHAQILLDILSHPKPPHILVEKPLCTTVEDCKKVIEAARAQPGVVLHVGLEYRYMPPVARLIKEVKEGAVGRICMVAIREHRFPFLVKVGNWNRFNRNTGGTLVEKCCHFFDLMTLIIGSKPTRVMASGGQSVNHLDEKYDGETPDILDNAYVIVEYANGARGLLDLCMFAEGSRNEQEISVVGDKGKIEALVPENIVRTGSRTGGRDGVATSPCHDYRIRYEGLHHGSSYLEHLDFLREIREAGKVPPTVSLEDGLLSVAIGVAAHLSIDEQRPVLLQEVLSDN</sequence>
<name>A0A1Y1HNQ5_KLENI</name>
<dbReference type="AlphaFoldDB" id="A0A1Y1HNQ5"/>
<feature type="domain" description="Gfo/Idh/MocA-like oxidoreductase C-terminal" evidence="2">
    <location>
        <begin position="149"/>
        <end position="362"/>
    </location>
</feature>